<sequence>MLVEDEHRLYAATPFIRKYYYTTLQHNNIAYIIVLVASSPLLASISVGGLVAYPNVLLSQLQGNTTIKLDMETSSWIGSIHGLAGMLSILMPTLMQWKGRKIAFLTSCFLIIAGWVLVYAASSVTTILISESLHGLGSNSILMYYNYKSIVSFTHFPSVLLYSGQRSTHPTIMYNKEKNIENTS</sequence>
<accession>A0ACC1CJL9</accession>
<organism evidence="1 2">
    <name type="scientific">Dendrolimus kikuchii</name>
    <dbReference type="NCBI Taxonomy" id="765133"/>
    <lineage>
        <taxon>Eukaryota</taxon>
        <taxon>Metazoa</taxon>
        <taxon>Ecdysozoa</taxon>
        <taxon>Arthropoda</taxon>
        <taxon>Hexapoda</taxon>
        <taxon>Insecta</taxon>
        <taxon>Pterygota</taxon>
        <taxon>Neoptera</taxon>
        <taxon>Endopterygota</taxon>
        <taxon>Lepidoptera</taxon>
        <taxon>Glossata</taxon>
        <taxon>Ditrysia</taxon>
        <taxon>Bombycoidea</taxon>
        <taxon>Lasiocampidae</taxon>
        <taxon>Dendrolimus</taxon>
    </lineage>
</organism>
<reference evidence="1 2" key="1">
    <citation type="journal article" date="2021" name="Front. Genet.">
        <title>Chromosome-Level Genome Assembly Reveals Significant Gene Expansion in the Toll and IMD Signaling Pathways of Dendrolimus kikuchii.</title>
        <authorList>
            <person name="Zhou J."/>
            <person name="Wu P."/>
            <person name="Xiong Z."/>
            <person name="Liu N."/>
            <person name="Zhao N."/>
            <person name="Ji M."/>
            <person name="Qiu Y."/>
            <person name="Yang B."/>
        </authorList>
    </citation>
    <scope>NUCLEOTIDE SEQUENCE [LARGE SCALE GENOMIC DNA]</scope>
    <source>
        <strain evidence="1">Ann1</strain>
    </source>
</reference>
<comment type="caution">
    <text evidence="1">The sequence shown here is derived from an EMBL/GenBank/DDBJ whole genome shotgun (WGS) entry which is preliminary data.</text>
</comment>
<dbReference type="EMBL" id="CM034409">
    <property type="protein sequence ID" value="KAJ0171773.1"/>
    <property type="molecule type" value="Genomic_DNA"/>
</dbReference>
<proteinExistence type="predicted"/>
<name>A0ACC1CJL9_9NEOP</name>
<protein>
    <submittedName>
        <fullName evidence="1">Uncharacterized protein</fullName>
    </submittedName>
</protein>
<dbReference type="Proteomes" id="UP000824533">
    <property type="component" value="Linkage Group LG23"/>
</dbReference>
<evidence type="ECO:0000313" key="2">
    <source>
        <dbReference type="Proteomes" id="UP000824533"/>
    </source>
</evidence>
<keyword evidence="2" id="KW-1185">Reference proteome</keyword>
<evidence type="ECO:0000313" key="1">
    <source>
        <dbReference type="EMBL" id="KAJ0171773.1"/>
    </source>
</evidence>
<gene>
    <name evidence="1" type="ORF">K1T71_012536</name>
</gene>